<dbReference type="Proteomes" id="UP001231649">
    <property type="component" value="Chromosome 26"/>
</dbReference>
<keyword evidence="2" id="KW-1185">Reference proteome</keyword>
<name>A0ACC2Q6I4_9NEOP</name>
<evidence type="ECO:0000313" key="1">
    <source>
        <dbReference type="EMBL" id="KAJ8707916.1"/>
    </source>
</evidence>
<gene>
    <name evidence="1" type="ORF">PYW08_010282</name>
</gene>
<evidence type="ECO:0000313" key="2">
    <source>
        <dbReference type="Proteomes" id="UP001231649"/>
    </source>
</evidence>
<protein>
    <submittedName>
        <fullName evidence="1">Uncharacterized protein</fullName>
    </submittedName>
</protein>
<comment type="caution">
    <text evidence="1">The sequence shown here is derived from an EMBL/GenBank/DDBJ whole genome shotgun (WGS) entry which is preliminary data.</text>
</comment>
<dbReference type="EMBL" id="CM056802">
    <property type="protein sequence ID" value="KAJ8707916.1"/>
    <property type="molecule type" value="Genomic_DNA"/>
</dbReference>
<accession>A0ACC2Q6I4</accession>
<organism evidence="1 2">
    <name type="scientific">Mythimna loreyi</name>
    <dbReference type="NCBI Taxonomy" id="667449"/>
    <lineage>
        <taxon>Eukaryota</taxon>
        <taxon>Metazoa</taxon>
        <taxon>Ecdysozoa</taxon>
        <taxon>Arthropoda</taxon>
        <taxon>Hexapoda</taxon>
        <taxon>Insecta</taxon>
        <taxon>Pterygota</taxon>
        <taxon>Neoptera</taxon>
        <taxon>Endopterygota</taxon>
        <taxon>Lepidoptera</taxon>
        <taxon>Glossata</taxon>
        <taxon>Ditrysia</taxon>
        <taxon>Noctuoidea</taxon>
        <taxon>Noctuidae</taxon>
        <taxon>Noctuinae</taxon>
        <taxon>Hadenini</taxon>
        <taxon>Mythimna</taxon>
    </lineage>
</organism>
<reference evidence="1" key="1">
    <citation type="submission" date="2023-03" db="EMBL/GenBank/DDBJ databases">
        <title>Chromosome-level genomes of two armyworms, Mythimna separata and Mythimna loreyi, provide insights into the biosynthesis and reception of sex pheromones.</title>
        <authorList>
            <person name="Zhao H."/>
        </authorList>
    </citation>
    <scope>NUCLEOTIDE SEQUENCE</scope>
    <source>
        <strain evidence="1">BeijingLab</strain>
    </source>
</reference>
<proteinExistence type="predicted"/>
<sequence length="579" mass="63378">MADAALSLSSAQAVRVALQVVQTLGLTQWQFPNDCSITNGSSFDFIIVGGGTAGSVLANRLSANEDINVLLLEAGGYPPIESELPGTFQLLKLSDYDYNFRTENDHYTMQNMQEKTCGITQGKMLGGSSAIYHMIYTRGDPQDYEVWVEETNDSAWNVTNTLKYFKKQEKITDEEILASDYADVHGIDGMIKLRREPSPQVEKVLEALNEVGHKIVLDSTSLDSALGYTQVLYAIDDGIRQSHAVAYLSPARGRTNLCVSLCTTATKILTEDNVAVGVQVTTSDNQNYVLYANKEVIISAGVINSPKLLMLSGIGPKEHLETFGIDVIADLPVGQNYMDQAAAPIIIQMEENLEGSPATNPHKFPAPSFSGNVALDSNRPDYQTINLLFGPNSTDLLGLFTQMFSYSEEVSQKVYEASFNRNIWFSLLGLTLPHSRGEVLLASADPTVDPIVDAAMFCDKTDLEIMGRAFVDHIKVMNSTYLKSINAKIVDLGFCKDTTSELEYWQCYSVAMSTTMWHFGGTCAMGQVLDSHMKVKGVESLRVVDSSSMPALVSGKIIAPVTMLAERAADLITTEHNIL</sequence>